<dbReference type="PANTHER" id="PTHR35011">
    <property type="entry name" value="2,3-DIKETO-L-GULONATE TRAP TRANSPORTER SMALL PERMEASE PROTEIN YIAM"/>
    <property type="match status" value="1"/>
</dbReference>
<comment type="subcellular location">
    <subcellularLocation>
        <location evidence="1 9">Cell inner membrane</location>
        <topology evidence="1 9">Multi-pass membrane protein</topology>
    </subcellularLocation>
</comment>
<comment type="function">
    <text evidence="9">Part of the tripartite ATP-independent periplasmic (TRAP) transport system.</text>
</comment>
<keyword evidence="3" id="KW-1003">Cell membrane</keyword>
<keyword evidence="4 9" id="KW-0997">Cell inner membrane</keyword>
<evidence type="ECO:0000256" key="7">
    <source>
        <dbReference type="ARBA" id="ARBA00023136"/>
    </source>
</evidence>
<keyword evidence="2 9" id="KW-0813">Transport</keyword>
<organism evidence="11 12">
    <name type="scientific">Hydrogenophaga bisanensis</name>
    <dbReference type="NCBI Taxonomy" id="439611"/>
    <lineage>
        <taxon>Bacteria</taxon>
        <taxon>Pseudomonadati</taxon>
        <taxon>Pseudomonadota</taxon>
        <taxon>Betaproteobacteria</taxon>
        <taxon>Burkholderiales</taxon>
        <taxon>Comamonadaceae</taxon>
        <taxon>Hydrogenophaga</taxon>
    </lineage>
</organism>
<evidence type="ECO:0000259" key="10">
    <source>
        <dbReference type="Pfam" id="PF04290"/>
    </source>
</evidence>
<dbReference type="EMBL" id="JBHTBX010000003">
    <property type="protein sequence ID" value="MFC7433978.1"/>
    <property type="molecule type" value="Genomic_DNA"/>
</dbReference>
<evidence type="ECO:0000256" key="1">
    <source>
        <dbReference type="ARBA" id="ARBA00004429"/>
    </source>
</evidence>
<evidence type="ECO:0000313" key="12">
    <source>
        <dbReference type="Proteomes" id="UP001596495"/>
    </source>
</evidence>
<feature type="transmembrane region" description="Helical" evidence="9">
    <location>
        <begin position="86"/>
        <end position="103"/>
    </location>
</feature>
<comment type="similarity">
    <text evidence="8 9">Belongs to the TRAP transporter small permease family.</text>
</comment>
<feature type="transmembrane region" description="Helical" evidence="9">
    <location>
        <begin position="12"/>
        <end position="35"/>
    </location>
</feature>
<reference evidence="12" key="1">
    <citation type="journal article" date="2019" name="Int. J. Syst. Evol. Microbiol.">
        <title>The Global Catalogue of Microorganisms (GCM) 10K type strain sequencing project: providing services to taxonomists for standard genome sequencing and annotation.</title>
        <authorList>
            <consortium name="The Broad Institute Genomics Platform"/>
            <consortium name="The Broad Institute Genome Sequencing Center for Infectious Disease"/>
            <person name="Wu L."/>
            <person name="Ma J."/>
        </authorList>
    </citation>
    <scope>NUCLEOTIDE SEQUENCE [LARGE SCALE GENOMIC DNA]</scope>
    <source>
        <strain evidence="12">CCUG 54518</strain>
    </source>
</reference>
<dbReference type="PANTHER" id="PTHR35011:SF2">
    <property type="entry name" value="2,3-DIKETO-L-GULONATE TRAP TRANSPORTER SMALL PERMEASE PROTEIN YIAM"/>
    <property type="match status" value="1"/>
</dbReference>
<feature type="domain" description="Tripartite ATP-independent periplasmic transporters DctQ component" evidence="10">
    <location>
        <begin position="23"/>
        <end position="152"/>
    </location>
</feature>
<dbReference type="InterPro" id="IPR007387">
    <property type="entry name" value="TRAP_DctQ"/>
</dbReference>
<evidence type="ECO:0000256" key="5">
    <source>
        <dbReference type="ARBA" id="ARBA00022692"/>
    </source>
</evidence>
<evidence type="ECO:0000256" key="6">
    <source>
        <dbReference type="ARBA" id="ARBA00022989"/>
    </source>
</evidence>
<sequence>MKWLGTALRHLVEGLMALCLVGMVLAVFGNVVLRYVWGTGWVVSEELSRLLFVWLVCLAATLAFGEDKHLGFDLVTARLVGWRAALLRWLSRVLIALALYYLITGAWAQAVVGMDSRSPVMNYPLALAAGGVLVMGVSMAVLLVLQAWADWRGQAPAEGDAA</sequence>
<protein>
    <recommendedName>
        <fullName evidence="9">TRAP transporter small permease protein</fullName>
    </recommendedName>
</protein>
<feature type="transmembrane region" description="Helical" evidence="9">
    <location>
        <begin position="47"/>
        <end position="65"/>
    </location>
</feature>
<evidence type="ECO:0000256" key="2">
    <source>
        <dbReference type="ARBA" id="ARBA00022448"/>
    </source>
</evidence>
<evidence type="ECO:0000313" key="11">
    <source>
        <dbReference type="EMBL" id="MFC7433978.1"/>
    </source>
</evidence>
<keyword evidence="5 9" id="KW-0812">Transmembrane</keyword>
<evidence type="ECO:0000256" key="4">
    <source>
        <dbReference type="ARBA" id="ARBA00022519"/>
    </source>
</evidence>
<comment type="subunit">
    <text evidence="9">The complex comprises the extracytoplasmic solute receptor protein and the two transmembrane proteins.</text>
</comment>
<evidence type="ECO:0000256" key="3">
    <source>
        <dbReference type="ARBA" id="ARBA00022475"/>
    </source>
</evidence>
<proteinExistence type="inferred from homology"/>
<keyword evidence="6 9" id="KW-1133">Transmembrane helix</keyword>
<comment type="caution">
    <text evidence="11">The sequence shown here is derived from an EMBL/GenBank/DDBJ whole genome shotgun (WGS) entry which is preliminary data.</text>
</comment>
<dbReference type="Proteomes" id="UP001596495">
    <property type="component" value="Unassembled WGS sequence"/>
</dbReference>
<gene>
    <name evidence="11" type="ORF">ACFQNJ_05590</name>
</gene>
<name>A0ABW2R7D3_9BURK</name>
<keyword evidence="12" id="KW-1185">Reference proteome</keyword>
<feature type="transmembrane region" description="Helical" evidence="9">
    <location>
        <begin position="123"/>
        <end position="145"/>
    </location>
</feature>
<evidence type="ECO:0000256" key="9">
    <source>
        <dbReference type="RuleBase" id="RU369079"/>
    </source>
</evidence>
<dbReference type="RefSeq" id="WP_382254732.1">
    <property type="nucleotide sequence ID" value="NZ_JBHTBX010000003.1"/>
</dbReference>
<dbReference type="InterPro" id="IPR055348">
    <property type="entry name" value="DctQ"/>
</dbReference>
<dbReference type="Pfam" id="PF04290">
    <property type="entry name" value="DctQ"/>
    <property type="match status" value="1"/>
</dbReference>
<accession>A0ABW2R7D3</accession>
<evidence type="ECO:0000256" key="8">
    <source>
        <dbReference type="ARBA" id="ARBA00038436"/>
    </source>
</evidence>
<keyword evidence="7 9" id="KW-0472">Membrane</keyword>